<evidence type="ECO:0000256" key="4">
    <source>
        <dbReference type="ARBA" id="ARBA00023002"/>
    </source>
</evidence>
<keyword evidence="5" id="KW-1015">Disulfide bond</keyword>
<evidence type="ECO:0000256" key="5">
    <source>
        <dbReference type="ARBA" id="ARBA00023157"/>
    </source>
</evidence>
<dbReference type="InterPro" id="IPR036226">
    <property type="entry name" value="LipOase_C_sf"/>
</dbReference>
<dbReference type="GO" id="GO:0046872">
    <property type="term" value="F:metal ion binding"/>
    <property type="evidence" value="ECO:0007669"/>
    <property type="project" value="UniProtKB-KW"/>
</dbReference>
<feature type="domain" description="Lipoxygenase" evidence="8">
    <location>
        <begin position="131"/>
        <end position="528"/>
    </location>
</feature>
<keyword evidence="2" id="KW-0677">Repeat</keyword>
<dbReference type="PROSITE" id="PS51092">
    <property type="entry name" value="FN2_2"/>
    <property type="match status" value="2"/>
</dbReference>
<proteinExistence type="predicted"/>
<dbReference type="GO" id="GO:0034440">
    <property type="term" value="P:lipid oxidation"/>
    <property type="evidence" value="ECO:0007669"/>
    <property type="project" value="InterPro"/>
</dbReference>
<dbReference type="SUPFAM" id="SSF57440">
    <property type="entry name" value="Kringle-like"/>
    <property type="match status" value="2"/>
</dbReference>
<dbReference type="Pfam" id="PF00040">
    <property type="entry name" value="fn2"/>
    <property type="match status" value="2"/>
</dbReference>
<dbReference type="PANTHER" id="PTHR11771">
    <property type="entry name" value="LIPOXYGENASE"/>
    <property type="match status" value="1"/>
</dbReference>
<evidence type="ECO:0000313" key="10">
    <source>
        <dbReference type="Proteomes" id="UP001163046"/>
    </source>
</evidence>
<comment type="caution">
    <text evidence="6">Lacks conserved residue(s) required for the propagation of feature annotation.</text>
</comment>
<evidence type="ECO:0000259" key="8">
    <source>
        <dbReference type="PROSITE" id="PS51393"/>
    </source>
</evidence>
<dbReference type="PROSITE" id="PS51393">
    <property type="entry name" value="LIPOXYGENASE_3"/>
    <property type="match status" value="1"/>
</dbReference>
<dbReference type="EMBL" id="MU825884">
    <property type="protein sequence ID" value="KAJ7384832.1"/>
    <property type="molecule type" value="Genomic_DNA"/>
</dbReference>
<organism evidence="9 10">
    <name type="scientific">Desmophyllum pertusum</name>
    <dbReference type="NCBI Taxonomy" id="174260"/>
    <lineage>
        <taxon>Eukaryota</taxon>
        <taxon>Metazoa</taxon>
        <taxon>Cnidaria</taxon>
        <taxon>Anthozoa</taxon>
        <taxon>Hexacorallia</taxon>
        <taxon>Scleractinia</taxon>
        <taxon>Caryophylliina</taxon>
        <taxon>Caryophylliidae</taxon>
        <taxon>Desmophyllum</taxon>
    </lineage>
</organism>
<dbReference type="Gene3D" id="2.10.10.10">
    <property type="entry name" value="Fibronectin, type II, collagen-binding"/>
    <property type="match status" value="2"/>
</dbReference>
<dbReference type="InterPro" id="IPR000562">
    <property type="entry name" value="FN_type2_dom"/>
</dbReference>
<protein>
    <recommendedName>
        <fullName evidence="11">Arachidonate 5-lipoxygenase</fullName>
    </recommendedName>
</protein>
<dbReference type="InterPro" id="IPR036943">
    <property type="entry name" value="FN_type2_sf"/>
</dbReference>
<accession>A0A9W9ZNA8</accession>
<dbReference type="InterPro" id="IPR013806">
    <property type="entry name" value="Kringle-like"/>
</dbReference>
<feature type="domain" description="Fibronectin type-II" evidence="7">
    <location>
        <begin position="21"/>
        <end position="65"/>
    </location>
</feature>
<dbReference type="InterPro" id="IPR000907">
    <property type="entry name" value="LipOase"/>
</dbReference>
<dbReference type="Proteomes" id="UP001163046">
    <property type="component" value="Unassembled WGS sequence"/>
</dbReference>
<dbReference type="Pfam" id="PF00305">
    <property type="entry name" value="Lipoxygenase"/>
    <property type="match status" value="2"/>
</dbReference>
<dbReference type="CDD" id="cd00062">
    <property type="entry name" value="FN2"/>
    <property type="match status" value="1"/>
</dbReference>
<dbReference type="Gene3D" id="3.10.450.60">
    <property type="match status" value="1"/>
</dbReference>
<dbReference type="Gene3D" id="1.20.245.10">
    <property type="entry name" value="Lipoxygenase-1, Domain 5"/>
    <property type="match status" value="2"/>
</dbReference>
<evidence type="ECO:0000259" key="7">
    <source>
        <dbReference type="PROSITE" id="PS51092"/>
    </source>
</evidence>
<evidence type="ECO:0000256" key="1">
    <source>
        <dbReference type="ARBA" id="ARBA00022723"/>
    </source>
</evidence>
<keyword evidence="1" id="KW-0479">Metal-binding</keyword>
<gene>
    <name evidence="9" type="ORF">OS493_019509</name>
</gene>
<dbReference type="SUPFAM" id="SSF48484">
    <property type="entry name" value="Lipoxigenase"/>
    <property type="match status" value="1"/>
</dbReference>
<keyword evidence="10" id="KW-1185">Reference proteome</keyword>
<reference evidence="9" key="1">
    <citation type="submission" date="2023-01" db="EMBL/GenBank/DDBJ databases">
        <title>Genome assembly of the deep-sea coral Lophelia pertusa.</title>
        <authorList>
            <person name="Herrera S."/>
            <person name="Cordes E."/>
        </authorList>
    </citation>
    <scope>NUCLEOTIDE SEQUENCE</scope>
    <source>
        <strain evidence="9">USNM1676648</strain>
        <tissue evidence="9">Polyp</tissue>
    </source>
</reference>
<dbReference type="GO" id="GO:0016702">
    <property type="term" value="F:oxidoreductase activity, acting on single donors with incorporation of molecular oxygen, incorporation of two atoms of oxygen"/>
    <property type="evidence" value="ECO:0007669"/>
    <property type="project" value="InterPro"/>
</dbReference>
<name>A0A9W9ZNA8_9CNID</name>
<dbReference type="InterPro" id="IPR013819">
    <property type="entry name" value="LipOase_C"/>
</dbReference>
<dbReference type="AlphaFoldDB" id="A0A9W9ZNA8"/>
<dbReference type="OrthoDB" id="5948445at2759"/>
<keyword evidence="3" id="KW-0223">Dioxygenase</keyword>
<evidence type="ECO:0000256" key="2">
    <source>
        <dbReference type="ARBA" id="ARBA00022737"/>
    </source>
</evidence>
<evidence type="ECO:0000256" key="6">
    <source>
        <dbReference type="PROSITE-ProRule" id="PRU00479"/>
    </source>
</evidence>
<dbReference type="PRINTS" id="PR00087">
    <property type="entry name" value="LIPOXYGENASE"/>
</dbReference>
<dbReference type="SMART" id="SM00059">
    <property type="entry name" value="FN2"/>
    <property type="match status" value="2"/>
</dbReference>
<keyword evidence="4" id="KW-0560">Oxidoreductase</keyword>
<sequence>MSITRVTIHGEEKKRCTVKTEDGRWCHFPFTYGGKVYHKCTTDDYRKPWCSTTENYKGRWGVCEEKDNREEEEAKNCNVKTEAGEWCHFPFTYKGVIYEECTNKDLVEPWCSTNGKYRWGVCAVIPKKEEKAAVQAALQTADSLEEAMNQDLIYALRYELCDDMIRSEDLTDNDTRRTMWNFLSPIALFASAVDGQYNELVPVAIQMDFKPDSKVYTPKDGDNWLIAKLNVQVTDIGYAQIVEHLAKCHFLMEPFCVSLKRTLAPMHPLYQILKYHCREVIVPNTFGTPALVNDAGFTDKLFAYGNEGKRGLADKKVLPYCPYRDDGIKILEVIENMVENYVNLYYEDDKDVKKDVELQAYLNEVSLNGTGPNGGIGQIQGLPASINSKAELCEIVSRIISQLTIQHAAVNYELSDYAEYIPNQPTKLYNDTRVEEGKFSVYRLPNRLTSAIQSSFSNSLGTFRFDTLFDYGNELDDIKAVNLINSYYGYLMEVVQPLMQDLNQERKDKGQLTYPYLTPRWVPNGIQT</sequence>
<evidence type="ECO:0000313" key="9">
    <source>
        <dbReference type="EMBL" id="KAJ7384832.1"/>
    </source>
</evidence>
<comment type="caution">
    <text evidence="9">The sequence shown here is derived from an EMBL/GenBank/DDBJ whole genome shotgun (WGS) entry which is preliminary data.</text>
</comment>
<evidence type="ECO:0008006" key="11">
    <source>
        <dbReference type="Google" id="ProtNLM"/>
    </source>
</evidence>
<feature type="domain" description="Fibronectin type-II" evidence="7">
    <location>
        <begin position="82"/>
        <end position="124"/>
    </location>
</feature>
<evidence type="ECO:0000256" key="3">
    <source>
        <dbReference type="ARBA" id="ARBA00022964"/>
    </source>
</evidence>